<evidence type="ECO:0000313" key="4">
    <source>
        <dbReference type="Proteomes" id="UP000284824"/>
    </source>
</evidence>
<protein>
    <submittedName>
        <fullName evidence="3">Uncharacterized protein YndB with AHSA1/START domain</fullName>
    </submittedName>
</protein>
<dbReference type="OrthoDB" id="9803476at2"/>
<dbReference type="RefSeq" id="WP_127932779.1">
    <property type="nucleotide sequence ID" value="NZ_SAUN01000001.1"/>
</dbReference>
<dbReference type="Proteomes" id="UP000284824">
    <property type="component" value="Unassembled WGS sequence"/>
</dbReference>
<dbReference type="InterPro" id="IPR023393">
    <property type="entry name" value="START-like_dom_sf"/>
</dbReference>
<dbReference type="InterPro" id="IPR013538">
    <property type="entry name" value="ASHA1/2-like_C"/>
</dbReference>
<evidence type="ECO:0000256" key="1">
    <source>
        <dbReference type="ARBA" id="ARBA00006817"/>
    </source>
</evidence>
<evidence type="ECO:0000259" key="2">
    <source>
        <dbReference type="Pfam" id="PF08327"/>
    </source>
</evidence>
<reference evidence="3 4" key="1">
    <citation type="submission" date="2019-01" db="EMBL/GenBank/DDBJ databases">
        <title>Sequencing the genomes of 1000 actinobacteria strains.</title>
        <authorList>
            <person name="Klenk H.-P."/>
        </authorList>
    </citation>
    <scope>NUCLEOTIDE SEQUENCE [LARGE SCALE GENOMIC DNA]</scope>
    <source>
        <strain evidence="3 4">DSM 43925</strain>
    </source>
</reference>
<evidence type="ECO:0000313" key="3">
    <source>
        <dbReference type="EMBL" id="RVX40388.1"/>
    </source>
</evidence>
<accession>A0A438M4M0</accession>
<proteinExistence type="inferred from homology"/>
<dbReference type="Pfam" id="PF08327">
    <property type="entry name" value="AHSA1"/>
    <property type="match status" value="1"/>
</dbReference>
<dbReference type="AlphaFoldDB" id="A0A438M4M0"/>
<feature type="domain" description="Activator of Hsp90 ATPase homologue 1/2-like C-terminal" evidence="2">
    <location>
        <begin position="13"/>
        <end position="149"/>
    </location>
</feature>
<dbReference type="SUPFAM" id="SSF55961">
    <property type="entry name" value="Bet v1-like"/>
    <property type="match status" value="1"/>
</dbReference>
<dbReference type="EMBL" id="SAUN01000001">
    <property type="protein sequence ID" value="RVX40388.1"/>
    <property type="molecule type" value="Genomic_DNA"/>
</dbReference>
<keyword evidence="4" id="KW-1185">Reference proteome</keyword>
<comment type="caution">
    <text evidence="3">The sequence shown here is derived from an EMBL/GenBank/DDBJ whole genome shotgun (WGS) entry which is preliminary data.</text>
</comment>
<dbReference type="Gene3D" id="3.30.530.20">
    <property type="match status" value="1"/>
</dbReference>
<organism evidence="3 4">
    <name type="scientific">Nonomuraea polychroma</name>
    <dbReference type="NCBI Taxonomy" id="46176"/>
    <lineage>
        <taxon>Bacteria</taxon>
        <taxon>Bacillati</taxon>
        <taxon>Actinomycetota</taxon>
        <taxon>Actinomycetes</taxon>
        <taxon>Streptosporangiales</taxon>
        <taxon>Streptosporangiaceae</taxon>
        <taxon>Nonomuraea</taxon>
    </lineage>
</organism>
<gene>
    <name evidence="3" type="ORF">EDD27_2794</name>
</gene>
<name>A0A438M4M0_9ACTN</name>
<comment type="similarity">
    <text evidence="1">Belongs to the AHA1 family.</text>
</comment>
<sequence length="158" mass="17191">MIPSIEREILIEAPVEVVWGAVTEPGQISSWFANAADIDVREGGKGTLTWTDRAAKAVTEPATAEITVVAVEPPRLFSFRWAYPNGTEPREGNSVLVEFTLAPEGSGTRLRVTEAGVSDLDWSEEDKASYAQEHIHGWSKHLADLVAYASAKDQAAVR</sequence>